<evidence type="ECO:0000256" key="3">
    <source>
        <dbReference type="SAM" id="Coils"/>
    </source>
</evidence>
<dbReference type="SMART" id="SM00248">
    <property type="entry name" value="ANK"/>
    <property type="match status" value="10"/>
</dbReference>
<dbReference type="PROSITE" id="PS50088">
    <property type="entry name" value="ANK_REPEAT"/>
    <property type="match status" value="1"/>
</dbReference>
<dbReference type="InterPro" id="IPR027417">
    <property type="entry name" value="P-loop_NTPase"/>
</dbReference>
<reference evidence="5" key="1">
    <citation type="submission" date="2020-03" db="EMBL/GenBank/DDBJ databases">
        <title>Draft Genome Sequence of Cylindrodendrum hubeiense.</title>
        <authorList>
            <person name="Buettner E."/>
            <person name="Kellner H."/>
        </authorList>
    </citation>
    <scope>NUCLEOTIDE SEQUENCE</scope>
    <source>
        <strain evidence="5">IHI 201604</strain>
    </source>
</reference>
<dbReference type="InterPro" id="IPR036770">
    <property type="entry name" value="Ankyrin_rpt-contain_sf"/>
</dbReference>
<sequence>MDIFTTTIEAIKLVALLVKKTKTAAKAEKTVNNLSETLKESQERIEDMKRLFSSLSPNEDVQSLVNRTQTKIPEILDEYDSIVDDLQEYFKDKKLKSSFQRGFDRSWKGVKWVLDESWINGRVDELHNQDERLDGLVLNVAFLGSFAANVPWRALVVFNTYQALDTVEAQRNILDSLKNIEKGIDATQFTRAVEQLPIQLEPSAGEKLNNLKHSPPSWIIDEESFQTWHKAPLSDDAPWLWILGEAGAGKSHLATFLAQHLLSLDPDDPWPADNKDESPLKPPVVGVTIYYCSFKEEERQNSDQIIACLIRQLLHQLWEMAPRQASSHVKALDHLIRPARSFQEGDSAFSVLGAVSRSFDRVYILVDGLDELPDLIYRDVIPKLHKLNSPEARVILTSREGLRHHAEHMKAKIINADNNKSSISNFVNNKLKTIAAGDESDIFLGSSVLSKRLDTEEKLRKLGDRIIEISNKNFLCADLLIKQFYTLDPEGVDEALDNLTNGLDELIRRVMDRIGENITGRQALLWIIHTVGSGLQLGQLQHALAFSRYSKNTDLVNFKKDTLIKSTSYFLSIGTSSDFVSIHKAVKDYCTNPRNTGTHFENPHGLIAKTCLGCMGKSGEDAGTLDQWKRAIGASPFLEYAASNWGWHLKQADERLPAEPFPNLDIMKLLERDRFLDSATIAIQRQLKELGFWKDAMWYKLDTETPPLSALHILALFNLPVTAEKWINQGNDIEGFQNPSWDQVEYTPLFMASRLGHYEIVEVLISLGADPDRRNGPEGVTAFQAAVMAGHDKVVDAILETASLIKRHSMVSREDKLGRLPLMDACGNINHRGNLKIVQRILKSMKSMPHGHEFLLRSAGPSRSSALHQAAEANEPGIIGALLNFPGGRDLLELRNEQNSTALMVAAWACWNGASNSVRRLLEAEPDLSAKNRSGECALHLAARHEGHMVLARTDGFKLLLKKSNLSIQDNEGQTPLHVACRWGRPYHVAAMQPDLEQRRELLFLKDNKGRTPISTAATAPDSSIPEDRRKAILQGKLQCIEELIPIIGNDLSRQDAEKLLDVLQHDAPVKPFSLLLQYSSQAREMFAHGSTPLRNAVQTGNPDIVRAAMERYGREELDKSRKQANYQSLLVEATKLGFYPVAKVLIGHGVDRGASDDGTLRWCTELCNPEVVEAIWARDPNTLMPSAANQHIVDLASARNPVRKLWNQNRLVPDYDTIPKEIECLQSERRSTAVVVGDEVTAMTFQSPEMQHVVKFLGVRSGLYLESDPIPTTAKSML</sequence>
<dbReference type="PANTHER" id="PTHR10039:SF16">
    <property type="entry name" value="GPI INOSITOL-DEACYLASE"/>
    <property type="match status" value="1"/>
</dbReference>
<accession>A0A9P5HKL6</accession>
<evidence type="ECO:0000313" key="5">
    <source>
        <dbReference type="EMBL" id="KAF7557935.1"/>
    </source>
</evidence>
<dbReference type="Gene3D" id="3.40.50.300">
    <property type="entry name" value="P-loop containing nucleotide triphosphate hydrolases"/>
    <property type="match status" value="1"/>
</dbReference>
<feature type="repeat" description="ANK" evidence="2">
    <location>
        <begin position="744"/>
        <end position="776"/>
    </location>
</feature>
<dbReference type="AlphaFoldDB" id="A0A9P5HKL6"/>
<organism evidence="5 6">
    <name type="scientific">Cylindrodendrum hubeiense</name>
    <dbReference type="NCBI Taxonomy" id="595255"/>
    <lineage>
        <taxon>Eukaryota</taxon>
        <taxon>Fungi</taxon>
        <taxon>Dikarya</taxon>
        <taxon>Ascomycota</taxon>
        <taxon>Pezizomycotina</taxon>
        <taxon>Sordariomycetes</taxon>
        <taxon>Hypocreomycetidae</taxon>
        <taxon>Hypocreales</taxon>
        <taxon>Nectriaceae</taxon>
        <taxon>Cylindrodendrum</taxon>
    </lineage>
</organism>
<dbReference type="Pfam" id="PF24883">
    <property type="entry name" value="NPHP3_N"/>
    <property type="match status" value="1"/>
</dbReference>
<evidence type="ECO:0000256" key="2">
    <source>
        <dbReference type="PROSITE-ProRule" id="PRU00023"/>
    </source>
</evidence>
<dbReference type="PANTHER" id="PTHR10039">
    <property type="entry name" value="AMELOGENIN"/>
    <property type="match status" value="1"/>
</dbReference>
<feature type="domain" description="Nephrocystin 3-like N-terminal" evidence="4">
    <location>
        <begin position="217"/>
        <end position="399"/>
    </location>
</feature>
<dbReference type="SUPFAM" id="SSF48403">
    <property type="entry name" value="Ankyrin repeat"/>
    <property type="match status" value="1"/>
</dbReference>
<gene>
    <name evidence="5" type="ORF">G7Z17_g322</name>
</gene>
<protein>
    <recommendedName>
        <fullName evidence="4">Nephrocystin 3-like N-terminal domain-containing protein</fullName>
    </recommendedName>
</protein>
<keyword evidence="1" id="KW-0677">Repeat</keyword>
<dbReference type="OrthoDB" id="195446at2759"/>
<dbReference type="Proteomes" id="UP000722485">
    <property type="component" value="Unassembled WGS sequence"/>
</dbReference>
<keyword evidence="2" id="KW-0040">ANK repeat</keyword>
<dbReference type="Gene3D" id="1.25.40.20">
    <property type="entry name" value="Ankyrin repeat-containing domain"/>
    <property type="match status" value="3"/>
</dbReference>
<evidence type="ECO:0000259" key="4">
    <source>
        <dbReference type="Pfam" id="PF24883"/>
    </source>
</evidence>
<name>A0A9P5HKL6_9HYPO</name>
<feature type="coiled-coil region" evidence="3">
    <location>
        <begin position="17"/>
        <end position="51"/>
    </location>
</feature>
<keyword evidence="6" id="KW-1185">Reference proteome</keyword>
<proteinExistence type="predicted"/>
<dbReference type="EMBL" id="JAANBB010000002">
    <property type="protein sequence ID" value="KAF7557935.1"/>
    <property type="molecule type" value="Genomic_DNA"/>
</dbReference>
<evidence type="ECO:0000256" key="1">
    <source>
        <dbReference type="ARBA" id="ARBA00022737"/>
    </source>
</evidence>
<dbReference type="PROSITE" id="PS50297">
    <property type="entry name" value="ANK_REP_REGION"/>
    <property type="match status" value="1"/>
</dbReference>
<dbReference type="Pfam" id="PF12796">
    <property type="entry name" value="Ank_2"/>
    <property type="match status" value="2"/>
</dbReference>
<dbReference type="InterPro" id="IPR056884">
    <property type="entry name" value="NPHP3-like_N"/>
</dbReference>
<comment type="caution">
    <text evidence="5">The sequence shown here is derived from an EMBL/GenBank/DDBJ whole genome shotgun (WGS) entry which is preliminary data.</text>
</comment>
<dbReference type="InterPro" id="IPR002110">
    <property type="entry name" value="Ankyrin_rpt"/>
</dbReference>
<dbReference type="SUPFAM" id="SSF52540">
    <property type="entry name" value="P-loop containing nucleoside triphosphate hydrolases"/>
    <property type="match status" value="1"/>
</dbReference>
<keyword evidence="3" id="KW-0175">Coiled coil</keyword>
<evidence type="ECO:0000313" key="6">
    <source>
        <dbReference type="Proteomes" id="UP000722485"/>
    </source>
</evidence>